<evidence type="ECO:0000256" key="1">
    <source>
        <dbReference type="ARBA" id="ARBA00001935"/>
    </source>
</evidence>
<keyword evidence="5" id="KW-0574">Periplasm</keyword>
<dbReference type="EMBL" id="MK500369">
    <property type="protein sequence ID" value="QBK87789.1"/>
    <property type="molecule type" value="Genomic_DNA"/>
</dbReference>
<gene>
    <name evidence="9" type="ORF">LCMAC202_01250</name>
</gene>
<keyword evidence="3" id="KW-0813">Transport</keyword>
<dbReference type="Pfam" id="PF00127">
    <property type="entry name" value="Copper-bind"/>
    <property type="match status" value="1"/>
</dbReference>
<evidence type="ECO:0000256" key="2">
    <source>
        <dbReference type="ARBA" id="ARBA00004418"/>
    </source>
</evidence>
<comment type="cofactor">
    <cofactor evidence="1">
        <name>Cu cation</name>
        <dbReference type="ChEBI" id="CHEBI:23378"/>
    </cofactor>
</comment>
<evidence type="ECO:0000256" key="4">
    <source>
        <dbReference type="ARBA" id="ARBA00022723"/>
    </source>
</evidence>
<dbReference type="InterPro" id="IPR000923">
    <property type="entry name" value="BlueCu_1"/>
</dbReference>
<dbReference type="PRINTS" id="PR00155">
    <property type="entry name" value="AMICYANIN"/>
</dbReference>
<keyword evidence="6" id="KW-0249">Electron transport</keyword>
<comment type="subcellular location">
    <subcellularLocation>
        <location evidence="2">Periplasm</location>
    </subcellularLocation>
</comment>
<dbReference type="SUPFAM" id="SSF49503">
    <property type="entry name" value="Cupredoxins"/>
    <property type="match status" value="1"/>
</dbReference>
<evidence type="ECO:0000313" key="9">
    <source>
        <dbReference type="EMBL" id="QBK87789.1"/>
    </source>
</evidence>
<evidence type="ECO:0000256" key="6">
    <source>
        <dbReference type="ARBA" id="ARBA00022982"/>
    </source>
</evidence>
<dbReference type="PANTHER" id="PTHR36507">
    <property type="entry name" value="BLL1555 PROTEIN"/>
    <property type="match status" value="1"/>
</dbReference>
<protein>
    <submittedName>
        <fullName evidence="9">Plastocyanin/azurin family copper binding protein</fullName>
    </submittedName>
</protein>
<keyword evidence="4" id="KW-0479">Metal-binding</keyword>
<organism evidence="9">
    <name type="scientific">Marseillevirus LCMAC202</name>
    <dbReference type="NCBI Taxonomy" id="2506606"/>
    <lineage>
        <taxon>Viruses</taxon>
        <taxon>Varidnaviria</taxon>
        <taxon>Bamfordvirae</taxon>
        <taxon>Nucleocytoviricota</taxon>
        <taxon>Megaviricetes</taxon>
        <taxon>Pimascovirales</taxon>
        <taxon>Pimascovirales incertae sedis</taxon>
        <taxon>Marseilleviridae</taxon>
    </lineage>
</organism>
<dbReference type="Gene3D" id="2.60.40.420">
    <property type="entry name" value="Cupredoxins - blue copper proteins"/>
    <property type="match status" value="1"/>
</dbReference>
<sequence>MNVFIIVFIALFIVITWFCWGTTERYSLRHVSIQEVSFKPADITIKVGDTVMWTNKDQIWHTATSGEPFSPNDIFNSGRLNSSDTFKYSFKKAGVYPYYCIPHPWMTGTITVK</sequence>
<evidence type="ECO:0000256" key="5">
    <source>
        <dbReference type="ARBA" id="ARBA00022764"/>
    </source>
</evidence>
<dbReference type="GO" id="GO:0009055">
    <property type="term" value="F:electron transfer activity"/>
    <property type="evidence" value="ECO:0007669"/>
    <property type="project" value="InterPro"/>
</dbReference>
<keyword evidence="7" id="KW-0186">Copper</keyword>
<feature type="domain" description="Blue (type 1) copper" evidence="8">
    <location>
        <begin position="31"/>
        <end position="113"/>
    </location>
</feature>
<dbReference type="GO" id="GO:0005507">
    <property type="term" value="F:copper ion binding"/>
    <property type="evidence" value="ECO:0007669"/>
    <property type="project" value="InterPro"/>
</dbReference>
<accession>A0A481YXE5</accession>
<evidence type="ECO:0000256" key="3">
    <source>
        <dbReference type="ARBA" id="ARBA00022448"/>
    </source>
</evidence>
<name>A0A481YXE5_9VIRU</name>
<proteinExistence type="predicted"/>
<evidence type="ECO:0000256" key="7">
    <source>
        <dbReference type="ARBA" id="ARBA00023008"/>
    </source>
</evidence>
<dbReference type="InterPro" id="IPR008972">
    <property type="entry name" value="Cupredoxin"/>
</dbReference>
<dbReference type="InterPro" id="IPR002386">
    <property type="entry name" value="Amicyanin/Pseudoazurin"/>
</dbReference>
<evidence type="ECO:0000259" key="8">
    <source>
        <dbReference type="Pfam" id="PF00127"/>
    </source>
</evidence>
<dbReference type="InterPro" id="IPR052721">
    <property type="entry name" value="ET_Amicyanin"/>
</dbReference>
<dbReference type="PANTHER" id="PTHR36507:SF1">
    <property type="entry name" value="BLL1555 PROTEIN"/>
    <property type="match status" value="1"/>
</dbReference>
<reference evidence="9" key="1">
    <citation type="journal article" date="2019" name="MBio">
        <title>Virus Genomes from Deep Sea Sediments Expand the Ocean Megavirome and Support Independent Origins of Viral Gigantism.</title>
        <authorList>
            <person name="Backstrom D."/>
            <person name="Yutin N."/>
            <person name="Jorgensen S.L."/>
            <person name="Dharamshi J."/>
            <person name="Homa F."/>
            <person name="Zaremba-Niedwiedzka K."/>
            <person name="Spang A."/>
            <person name="Wolf Y.I."/>
            <person name="Koonin E.V."/>
            <person name="Ettema T.J."/>
        </authorList>
    </citation>
    <scope>NUCLEOTIDE SEQUENCE</scope>
</reference>